<dbReference type="RefSeq" id="WP_020464359.1">
    <property type="nucleotide sequence ID" value="NZ_MAXA01000227.1"/>
</dbReference>
<evidence type="ECO:0000313" key="2">
    <source>
        <dbReference type="Proteomes" id="UP000179769"/>
    </source>
</evidence>
<dbReference type="OrthoDB" id="3212204at2"/>
<accession>A0A1S1PUJ3</accession>
<dbReference type="AlphaFoldDB" id="A0A1S1PUJ3"/>
<organism evidence="1 2">
    <name type="scientific">Parafrankia soli</name>
    <dbReference type="NCBI Taxonomy" id="2599596"/>
    <lineage>
        <taxon>Bacteria</taxon>
        <taxon>Bacillati</taxon>
        <taxon>Actinomycetota</taxon>
        <taxon>Actinomycetes</taxon>
        <taxon>Frankiales</taxon>
        <taxon>Frankiaceae</taxon>
        <taxon>Parafrankia</taxon>
    </lineage>
</organism>
<dbReference type="Proteomes" id="UP000179769">
    <property type="component" value="Unassembled WGS sequence"/>
</dbReference>
<name>A0A1S1PUJ3_9ACTN</name>
<proteinExistence type="predicted"/>
<sequence>MADGTDRQGRQEKPRQFFFDVNEMTGRTNVEIMGDSEEAEKYFDLFGRDLVTKAILQSPALSVFHESAKPGERVKPHRHGTHQMNYVLSGELIFGRRRVGPGMGFFTPDMLYSWRAGEEGAEWLEIHAGQPGIFVEQRDL</sequence>
<evidence type="ECO:0000313" key="1">
    <source>
        <dbReference type="EMBL" id="OHV26403.1"/>
    </source>
</evidence>
<reference evidence="2" key="1">
    <citation type="submission" date="2016-07" db="EMBL/GenBank/DDBJ databases">
        <title>Frankia sp. NRRL B-16219 Genome sequencing.</title>
        <authorList>
            <person name="Ghodhbane-Gtari F."/>
            <person name="Swanson E."/>
            <person name="Gueddou A."/>
            <person name="Louati M."/>
            <person name="Nouioui I."/>
            <person name="Hezbri K."/>
            <person name="Abebe-Akele F."/>
            <person name="Simpson S."/>
            <person name="Morris K."/>
            <person name="Thomas K."/>
            <person name="Gtari M."/>
            <person name="Tisa L.S."/>
        </authorList>
    </citation>
    <scope>NUCLEOTIDE SEQUENCE [LARGE SCALE GENOMIC DNA]</scope>
    <source>
        <strain evidence="2">NRRL B-16219</strain>
    </source>
</reference>
<keyword evidence="2" id="KW-1185">Reference proteome</keyword>
<dbReference type="EMBL" id="MAXA01000227">
    <property type="protein sequence ID" value="OHV26403.1"/>
    <property type="molecule type" value="Genomic_DNA"/>
</dbReference>
<protein>
    <submittedName>
        <fullName evidence="1">Cupin</fullName>
    </submittedName>
</protein>
<dbReference type="Gene3D" id="2.60.120.10">
    <property type="entry name" value="Jelly Rolls"/>
    <property type="match status" value="1"/>
</dbReference>
<dbReference type="InterPro" id="IPR011051">
    <property type="entry name" value="RmlC_Cupin_sf"/>
</dbReference>
<comment type="caution">
    <text evidence="1">The sequence shown here is derived from an EMBL/GenBank/DDBJ whole genome shotgun (WGS) entry which is preliminary data.</text>
</comment>
<gene>
    <name evidence="1" type="ORF">BBK14_21505</name>
</gene>
<dbReference type="SUPFAM" id="SSF51182">
    <property type="entry name" value="RmlC-like cupins"/>
    <property type="match status" value="1"/>
</dbReference>
<dbReference type="InterPro" id="IPR014710">
    <property type="entry name" value="RmlC-like_jellyroll"/>
</dbReference>